<dbReference type="PANTHER" id="PTHR11785">
    <property type="entry name" value="AMINO ACID TRANSPORTER"/>
    <property type="match status" value="1"/>
</dbReference>
<keyword evidence="3" id="KW-0813">Transport</keyword>
<comment type="subcellular location">
    <subcellularLocation>
        <location evidence="1">Cell membrane</location>
        <topology evidence="1">Multi-pass membrane protein</topology>
    </subcellularLocation>
</comment>
<keyword evidence="6 8" id="KW-1133">Transmembrane helix</keyword>
<dbReference type="PANTHER" id="PTHR11785:SF528">
    <property type="entry name" value="AMINO ACID TRANSPORTER PROTEIN JHI-21"/>
    <property type="match status" value="1"/>
</dbReference>
<organism evidence="9 10">
    <name type="scientific">Frankliniella fusca</name>
    <dbReference type="NCBI Taxonomy" id="407009"/>
    <lineage>
        <taxon>Eukaryota</taxon>
        <taxon>Metazoa</taxon>
        <taxon>Ecdysozoa</taxon>
        <taxon>Arthropoda</taxon>
        <taxon>Hexapoda</taxon>
        <taxon>Insecta</taxon>
        <taxon>Pterygota</taxon>
        <taxon>Neoptera</taxon>
        <taxon>Paraneoptera</taxon>
        <taxon>Thysanoptera</taxon>
        <taxon>Terebrantia</taxon>
        <taxon>Thripoidea</taxon>
        <taxon>Thripidae</taxon>
        <taxon>Frankliniella</taxon>
    </lineage>
</organism>
<feature type="transmembrane region" description="Helical" evidence="8">
    <location>
        <begin position="586"/>
        <end position="606"/>
    </location>
</feature>
<feature type="transmembrane region" description="Helical" evidence="8">
    <location>
        <begin position="239"/>
        <end position="263"/>
    </location>
</feature>
<gene>
    <name evidence="9" type="ORF">KUF71_008685</name>
</gene>
<dbReference type="EMBL" id="JAHWGI010000979">
    <property type="protein sequence ID" value="KAK3919558.1"/>
    <property type="molecule type" value="Genomic_DNA"/>
</dbReference>
<feature type="transmembrane region" description="Helical" evidence="8">
    <location>
        <begin position="275"/>
        <end position="297"/>
    </location>
</feature>
<dbReference type="Gene3D" id="1.20.1740.10">
    <property type="entry name" value="Amino acid/polyamine transporter I"/>
    <property type="match status" value="1"/>
</dbReference>
<evidence type="ECO:0000256" key="7">
    <source>
        <dbReference type="ARBA" id="ARBA00023136"/>
    </source>
</evidence>
<evidence type="ECO:0000256" key="5">
    <source>
        <dbReference type="ARBA" id="ARBA00022692"/>
    </source>
</evidence>
<proteinExistence type="inferred from homology"/>
<feature type="transmembrane region" description="Helical" evidence="8">
    <location>
        <begin position="432"/>
        <end position="453"/>
    </location>
</feature>
<feature type="transmembrane region" description="Helical" evidence="8">
    <location>
        <begin position="356"/>
        <end position="377"/>
    </location>
</feature>
<reference evidence="9" key="2">
    <citation type="journal article" date="2023" name="BMC Genomics">
        <title>Pest status, molecular evolution, and epigenetic factors derived from the genome assembly of Frankliniella fusca, a thysanopteran phytovirus vector.</title>
        <authorList>
            <person name="Catto M.A."/>
            <person name="Labadie P.E."/>
            <person name="Jacobson A.L."/>
            <person name="Kennedy G.G."/>
            <person name="Srinivasan R."/>
            <person name="Hunt B.G."/>
        </authorList>
    </citation>
    <scope>NUCLEOTIDE SEQUENCE</scope>
    <source>
        <strain evidence="9">PL_HMW_Pooled</strain>
    </source>
</reference>
<dbReference type="FunFam" id="1.20.1740.10:FF:000003">
    <property type="entry name" value="Y+L amino acid transporter 1 isoform X1"/>
    <property type="match status" value="1"/>
</dbReference>
<evidence type="ECO:0000313" key="9">
    <source>
        <dbReference type="EMBL" id="KAK3919558.1"/>
    </source>
</evidence>
<comment type="similarity">
    <text evidence="2">Belongs to the amino acid-polyamine-organocation (APC) superfamily. L-type amino acid transporter (LAT) (TC 2.A.3.8) family.</text>
</comment>
<feature type="transmembrane region" description="Helical" evidence="8">
    <location>
        <begin position="612"/>
        <end position="632"/>
    </location>
</feature>
<dbReference type="AlphaFoldDB" id="A0AAE1HE55"/>
<dbReference type="Proteomes" id="UP001219518">
    <property type="component" value="Unassembled WGS sequence"/>
</dbReference>
<comment type="caution">
    <text evidence="9">The sequence shown here is derived from an EMBL/GenBank/DDBJ whole genome shotgun (WGS) entry which is preliminary data.</text>
</comment>
<reference evidence="9" key="1">
    <citation type="submission" date="2021-07" db="EMBL/GenBank/DDBJ databases">
        <authorList>
            <person name="Catto M.A."/>
            <person name="Jacobson A."/>
            <person name="Kennedy G."/>
            <person name="Labadie P."/>
            <person name="Hunt B.G."/>
            <person name="Srinivasan R."/>
        </authorList>
    </citation>
    <scope>NUCLEOTIDE SEQUENCE</scope>
    <source>
        <strain evidence="9">PL_HMW_Pooled</strain>
        <tissue evidence="9">Head</tissue>
    </source>
</reference>
<evidence type="ECO:0000256" key="8">
    <source>
        <dbReference type="SAM" id="Phobius"/>
    </source>
</evidence>
<feature type="transmembrane region" description="Helical" evidence="8">
    <location>
        <begin position="392"/>
        <end position="411"/>
    </location>
</feature>
<keyword evidence="5 8" id="KW-0812">Transmembrane</keyword>
<dbReference type="GO" id="GO:0005886">
    <property type="term" value="C:plasma membrane"/>
    <property type="evidence" value="ECO:0007669"/>
    <property type="project" value="UniProtKB-SubCell"/>
</dbReference>
<protein>
    <submittedName>
        <fullName evidence="9">Cystine/glutamate transporter</fullName>
    </submittedName>
</protein>
<evidence type="ECO:0000256" key="4">
    <source>
        <dbReference type="ARBA" id="ARBA00022475"/>
    </source>
</evidence>
<feature type="transmembrane region" description="Helical" evidence="8">
    <location>
        <begin position="207"/>
        <end position="227"/>
    </location>
</feature>
<evidence type="ECO:0000256" key="3">
    <source>
        <dbReference type="ARBA" id="ARBA00022448"/>
    </source>
</evidence>
<feature type="transmembrane region" description="Helical" evidence="8">
    <location>
        <begin position="528"/>
        <end position="545"/>
    </location>
</feature>
<evidence type="ECO:0000256" key="2">
    <source>
        <dbReference type="ARBA" id="ARBA00007040"/>
    </source>
</evidence>
<evidence type="ECO:0000256" key="6">
    <source>
        <dbReference type="ARBA" id="ARBA00022989"/>
    </source>
</evidence>
<dbReference type="Pfam" id="PF13520">
    <property type="entry name" value="AA_permease_2"/>
    <property type="match status" value="1"/>
</dbReference>
<evidence type="ECO:0000313" key="10">
    <source>
        <dbReference type="Proteomes" id="UP001219518"/>
    </source>
</evidence>
<keyword evidence="10" id="KW-1185">Reference proteome</keyword>
<evidence type="ECO:0000256" key="1">
    <source>
        <dbReference type="ARBA" id="ARBA00004651"/>
    </source>
</evidence>
<sequence length="657" mass="71269">MTLAVSSIGIAPLHRPLMPCRRPTSSALPFTALRYVRRLACLHGVASSGQDVFKRSTDLRQVREKGEQERLEGAGHGSWPWPEEVFLRVGRMPGAELGQVCRTLRNKFCSAIKGWRENMENFCGSKPPEGGCGSRQAQSFYPLWQPTASVFHGNRRFADCDPIAQFDRFDPRTTIGLPLEATMGKKSAAAGAGGGCETPEGAPLRKITLAGGVALIVGSIIGSGIFVSPNIVFRKTSSAGFSLVIWTLSGVFSCLGALCYAELGTVVNRSGGEYAYLTAALGPLPGFLQLWASLVILQPTPLAVMARTFAQYTAKPFFEDCEPPQAVVKLLAIVGLGLLTAVNSASVRLSMRVQGVFTWAKILALALFIVLGGVSAIRDGVDNLSNAWEGTYTPQAIAMASYFGLFAFGGWNQLNFVIDELQDPYRNLPKAICLAVPLVTLVYVLVNTAYFIVLSKSEMLSSFAVAVLFSNKTMPLVPWLVPLFVSLSCFGSINGILFTSSRLFEAGAQNGHLPGVLALRHVHKHTPAPALVITGLLAGIMVVMADVESLIEYMSQVLWFFVALSVIGMLVLRWKQPDVPRPIRVPLVVPVIFLVVCLSIVVIGAWEMPQQTGMGLLITLSGIPAYYIGVVWTKPIWMRRFEVCLTKRLQCILLVGE</sequence>
<keyword evidence="4" id="KW-1003">Cell membrane</keyword>
<feature type="transmembrane region" description="Helical" evidence="8">
    <location>
        <begin position="476"/>
        <end position="498"/>
    </location>
</feature>
<feature type="transmembrane region" description="Helical" evidence="8">
    <location>
        <begin position="557"/>
        <end position="574"/>
    </location>
</feature>
<dbReference type="InterPro" id="IPR050598">
    <property type="entry name" value="AminoAcid_Transporter"/>
</dbReference>
<keyword evidence="7 8" id="KW-0472">Membrane</keyword>
<dbReference type="GO" id="GO:0015179">
    <property type="term" value="F:L-amino acid transmembrane transporter activity"/>
    <property type="evidence" value="ECO:0007669"/>
    <property type="project" value="TreeGrafter"/>
</dbReference>
<name>A0AAE1HE55_9NEOP</name>
<dbReference type="InterPro" id="IPR002293">
    <property type="entry name" value="AA/rel_permease1"/>
</dbReference>
<accession>A0AAE1HE55</accession>